<dbReference type="OrthoDB" id="9804723at2"/>
<dbReference type="SUPFAM" id="SSF51230">
    <property type="entry name" value="Single hybrid motif"/>
    <property type="match status" value="2"/>
</dbReference>
<dbReference type="GO" id="GO:0045254">
    <property type="term" value="C:pyruvate dehydrogenase complex"/>
    <property type="evidence" value="ECO:0007669"/>
    <property type="project" value="InterPro"/>
</dbReference>
<name>A0A543KFU3_9RHOB</name>
<proteinExistence type="predicted"/>
<dbReference type="InterPro" id="IPR000089">
    <property type="entry name" value="Biotin_lipoyl"/>
</dbReference>
<accession>A0A543KFU3</accession>
<dbReference type="EMBL" id="VFPT01000001">
    <property type="protein sequence ID" value="TQM93940.1"/>
    <property type="molecule type" value="Genomic_DNA"/>
</dbReference>
<dbReference type="GO" id="GO:0006086">
    <property type="term" value="P:pyruvate decarboxylation to acetyl-CoA"/>
    <property type="evidence" value="ECO:0007669"/>
    <property type="project" value="InterPro"/>
</dbReference>
<feature type="compositionally biased region" description="Low complexity" evidence="3">
    <location>
        <begin position="214"/>
        <end position="227"/>
    </location>
</feature>
<keyword evidence="5" id="KW-0808">Transferase</keyword>
<gene>
    <name evidence="5" type="ORF">BD293_2594</name>
</gene>
<dbReference type="InterPro" id="IPR003016">
    <property type="entry name" value="2-oxoA_DH_lipoyl-BS"/>
</dbReference>
<dbReference type="PANTHER" id="PTHR23151">
    <property type="entry name" value="DIHYDROLIPOAMIDE ACETYL/SUCCINYL-TRANSFERASE-RELATED"/>
    <property type="match status" value="1"/>
</dbReference>
<organism evidence="5 6">
    <name type="scientific">Roseinatronobacter monicus</name>
    <dbReference type="NCBI Taxonomy" id="393481"/>
    <lineage>
        <taxon>Bacteria</taxon>
        <taxon>Pseudomonadati</taxon>
        <taxon>Pseudomonadota</taxon>
        <taxon>Alphaproteobacteria</taxon>
        <taxon>Rhodobacterales</taxon>
        <taxon>Paracoccaceae</taxon>
        <taxon>Roseinatronobacter</taxon>
    </lineage>
</organism>
<protein>
    <submittedName>
        <fullName evidence="5">Pyruvate dehydrogenase E2 component (Dihydrolipoamide acetyltransferase)/2-oxoglutarate dehydrogenase E2 component (Dihydrolipoamide succinyltransferase)</fullName>
    </submittedName>
</protein>
<dbReference type="InterPro" id="IPR045257">
    <property type="entry name" value="E2/Pdx1"/>
</dbReference>
<dbReference type="PROSITE" id="PS00189">
    <property type="entry name" value="LIPOYL"/>
    <property type="match status" value="2"/>
</dbReference>
<keyword evidence="5" id="KW-0670">Pyruvate</keyword>
<keyword evidence="6" id="KW-1185">Reference proteome</keyword>
<dbReference type="AlphaFoldDB" id="A0A543KFU3"/>
<reference evidence="5 6" key="1">
    <citation type="submission" date="2019-06" db="EMBL/GenBank/DDBJ databases">
        <title>Genomic Encyclopedia of Archaeal and Bacterial Type Strains, Phase II (KMG-II): from individual species to whole genera.</title>
        <authorList>
            <person name="Goeker M."/>
        </authorList>
    </citation>
    <scope>NUCLEOTIDE SEQUENCE [LARGE SCALE GENOMIC DNA]</scope>
    <source>
        <strain evidence="5 6">DSM 18423</strain>
    </source>
</reference>
<dbReference type="RefSeq" id="WP_142082250.1">
    <property type="nucleotide sequence ID" value="NZ_VFPT01000001.1"/>
</dbReference>
<dbReference type="PROSITE" id="PS50968">
    <property type="entry name" value="BIOTINYL_LIPOYL"/>
    <property type="match status" value="2"/>
</dbReference>
<feature type="domain" description="Lipoyl-binding" evidence="4">
    <location>
        <begin position="2"/>
        <end position="77"/>
    </location>
</feature>
<dbReference type="Gene3D" id="2.40.50.100">
    <property type="match status" value="2"/>
</dbReference>
<feature type="region of interest" description="Disordered" evidence="3">
    <location>
        <begin position="79"/>
        <end position="100"/>
    </location>
</feature>
<evidence type="ECO:0000313" key="6">
    <source>
        <dbReference type="Proteomes" id="UP000320582"/>
    </source>
</evidence>
<evidence type="ECO:0000313" key="5">
    <source>
        <dbReference type="EMBL" id="TQM93940.1"/>
    </source>
</evidence>
<feature type="region of interest" description="Disordered" evidence="3">
    <location>
        <begin position="190"/>
        <end position="230"/>
    </location>
</feature>
<evidence type="ECO:0000259" key="4">
    <source>
        <dbReference type="PROSITE" id="PS50968"/>
    </source>
</evidence>
<evidence type="ECO:0000256" key="3">
    <source>
        <dbReference type="SAM" id="MobiDB-lite"/>
    </source>
</evidence>
<feature type="domain" description="Lipoyl-binding" evidence="4">
    <location>
        <begin position="102"/>
        <end position="177"/>
    </location>
</feature>
<keyword evidence="2" id="KW-0450">Lipoyl</keyword>
<evidence type="ECO:0000256" key="1">
    <source>
        <dbReference type="ARBA" id="ARBA00001938"/>
    </source>
</evidence>
<sequence>MPHDVTMPQLGMAQDAGKIVSWLKSPGDKVAKGDALFEVETDKATMEVEAQANGYLTHVTAAEGEDVPVGQAIARISDSADDDTPAPAPQPQADAPDALPEGREITMPQLGMAQDSGVLVGWLVELGAQVSADDLLFEVETDKATMEVPAGASGYLAATLAQAGDAVPVGQAVAVIASSKPDAPVARGMAAAAATPKVEQKPEPVSAPDPAPASKPAEPTHAAPAPAGGRILASPKLRRVALEKGLDLARLVQAGHPQPYHMRDLEVLEALPTQTPAPQAGLAVQALRLEAECAQSGFAPFATWAADAHGLQDADALLAGLAGASLGRAATVAVDRFGASRAYDVPAGRSLSAVTDTDAAPDLRLRDLRMSALSTVSLGAEDVPVLTLLTQGEGLALVLECDPAQLGPDAAIALLSEFAGRMHNPLRHLL</sequence>
<dbReference type="GO" id="GO:0016740">
    <property type="term" value="F:transferase activity"/>
    <property type="evidence" value="ECO:0007669"/>
    <property type="project" value="UniProtKB-KW"/>
</dbReference>
<dbReference type="Pfam" id="PF00364">
    <property type="entry name" value="Biotin_lipoyl"/>
    <property type="match status" value="2"/>
</dbReference>
<comment type="cofactor">
    <cofactor evidence="1">
        <name>(R)-lipoate</name>
        <dbReference type="ChEBI" id="CHEBI:83088"/>
    </cofactor>
</comment>
<dbReference type="PANTHER" id="PTHR23151:SF90">
    <property type="entry name" value="DIHYDROLIPOYLLYSINE-RESIDUE ACETYLTRANSFERASE COMPONENT OF PYRUVATE DEHYDROGENASE COMPLEX, MITOCHONDRIAL-RELATED"/>
    <property type="match status" value="1"/>
</dbReference>
<dbReference type="InterPro" id="IPR011053">
    <property type="entry name" value="Single_hybrid_motif"/>
</dbReference>
<comment type="caution">
    <text evidence="5">The sequence shown here is derived from an EMBL/GenBank/DDBJ whole genome shotgun (WGS) entry which is preliminary data.</text>
</comment>
<dbReference type="Proteomes" id="UP000320582">
    <property type="component" value="Unassembled WGS sequence"/>
</dbReference>
<dbReference type="CDD" id="cd06849">
    <property type="entry name" value="lipoyl_domain"/>
    <property type="match status" value="2"/>
</dbReference>
<evidence type="ECO:0000256" key="2">
    <source>
        <dbReference type="ARBA" id="ARBA00022823"/>
    </source>
</evidence>